<evidence type="ECO:0000313" key="1">
    <source>
        <dbReference type="EMBL" id="THF34509.1"/>
    </source>
</evidence>
<accession>A0AAQ2I2K0</accession>
<dbReference type="EMBL" id="SSBS01000002">
    <property type="protein sequence ID" value="THF34509.1"/>
    <property type="molecule type" value="Genomic_DNA"/>
</dbReference>
<dbReference type="Proteomes" id="UP000310574">
    <property type="component" value="Unassembled WGS sequence"/>
</dbReference>
<reference evidence="1 2" key="1">
    <citation type="submission" date="2019-04" db="EMBL/GenBank/DDBJ databases">
        <title>Draft genome sequence of Pseudomonas sp. M7D1 isolated from rhizosphere of plant the flowery desert.</title>
        <authorList>
            <person name="Poblete-Morales M."/>
            <person name="Plaza N."/>
            <person name="Corsini G."/>
            <person name="Silva E."/>
        </authorList>
    </citation>
    <scope>NUCLEOTIDE SEQUENCE [LARGE SCALE GENOMIC DNA]</scope>
    <source>
        <strain evidence="1 2">M7D1</strain>
    </source>
</reference>
<protein>
    <submittedName>
        <fullName evidence="1">Uncharacterized protein</fullName>
    </submittedName>
</protein>
<sequence>MKGEDPINIYFNEPAKSLLFSLADRKDPNGLATGSDDTFKHSISAVFTLFASLLDEHTPDLYPAEWQMIVDAQIPILDMHRLPSSFPEMKSRLVVGVEDLTGRDGEIHSGLLANKLAGFSSIQLCAISVHIQRYLVARKRGQDYKFPEIQFKG</sequence>
<evidence type="ECO:0000313" key="2">
    <source>
        <dbReference type="Proteomes" id="UP000310574"/>
    </source>
</evidence>
<organism evidence="1 2">
    <name type="scientific">Pseudomonas atacamensis</name>
    <dbReference type="NCBI Taxonomy" id="2565368"/>
    <lineage>
        <taxon>Bacteria</taxon>
        <taxon>Pseudomonadati</taxon>
        <taxon>Pseudomonadota</taxon>
        <taxon>Gammaproteobacteria</taxon>
        <taxon>Pseudomonadales</taxon>
        <taxon>Pseudomonadaceae</taxon>
        <taxon>Pseudomonas</taxon>
    </lineage>
</organism>
<comment type="caution">
    <text evidence="1">The sequence shown here is derived from an EMBL/GenBank/DDBJ whole genome shotgun (WGS) entry which is preliminary data.</text>
</comment>
<name>A0AAQ2I2K0_9PSED</name>
<proteinExistence type="predicted"/>
<dbReference type="RefSeq" id="WP_136492665.1">
    <property type="nucleotide sequence ID" value="NZ_SSBS01000002.1"/>
</dbReference>
<gene>
    <name evidence="1" type="ORF">E5170_09645</name>
</gene>
<dbReference type="AlphaFoldDB" id="A0AAQ2I2K0"/>